<accession>A0A0C2VJM3</accession>
<organism evidence="4 5">
    <name type="scientific">Jeotgalibacillus soli</name>
    <dbReference type="NCBI Taxonomy" id="889306"/>
    <lineage>
        <taxon>Bacteria</taxon>
        <taxon>Bacillati</taxon>
        <taxon>Bacillota</taxon>
        <taxon>Bacilli</taxon>
        <taxon>Bacillales</taxon>
        <taxon>Caryophanaceae</taxon>
        <taxon>Jeotgalibacillus</taxon>
    </lineage>
</organism>
<dbReference type="Gene3D" id="3.30.1330.40">
    <property type="entry name" value="RutC-like"/>
    <property type="match status" value="1"/>
</dbReference>
<feature type="binding site" evidence="2">
    <location>
        <position position="6"/>
    </location>
    <ligand>
        <name>prephenate</name>
        <dbReference type="ChEBI" id="CHEBI:29934"/>
    </ligand>
</feature>
<comment type="catalytic activity">
    <reaction evidence="3">
        <text>chorismate = prephenate</text>
        <dbReference type="Rhea" id="RHEA:13897"/>
        <dbReference type="ChEBI" id="CHEBI:29748"/>
        <dbReference type="ChEBI" id="CHEBI:29934"/>
        <dbReference type="EC" id="5.4.99.5"/>
    </reaction>
</comment>
<name>A0A0C2VJM3_9BACL</name>
<dbReference type="AlphaFoldDB" id="A0A0C2VJM3"/>
<dbReference type="PIRSF" id="PIRSF005965">
    <property type="entry name" value="Chor_mut_AroH"/>
    <property type="match status" value="1"/>
</dbReference>
<dbReference type="Pfam" id="PF07736">
    <property type="entry name" value="CM_1"/>
    <property type="match status" value="1"/>
</dbReference>
<dbReference type="GO" id="GO:0009073">
    <property type="term" value="P:aromatic amino acid family biosynthetic process"/>
    <property type="evidence" value="ECO:0007669"/>
    <property type="project" value="UniProtKB-UniRule"/>
</dbReference>
<evidence type="ECO:0000313" key="5">
    <source>
        <dbReference type="Proteomes" id="UP000031938"/>
    </source>
</evidence>
<dbReference type="CDD" id="cd02185">
    <property type="entry name" value="AroH"/>
    <property type="match status" value="1"/>
</dbReference>
<dbReference type="PANTHER" id="PTHR21164">
    <property type="entry name" value="CHORISMATE MUTASE"/>
    <property type="match status" value="1"/>
</dbReference>
<dbReference type="InterPro" id="IPR035959">
    <property type="entry name" value="RutC-like_sf"/>
</dbReference>
<evidence type="ECO:0000256" key="1">
    <source>
        <dbReference type="NCBIfam" id="TIGR01796"/>
    </source>
</evidence>
<proteinExistence type="predicted"/>
<sequence length="125" mass="14038">MIRGIRGATTVLEDREDLILTATENLLKELIEENSIKPENIASLFISVTPDLTTAFPAKAVRHFSNWDFVPIMCMQEIPVQGGLPLCIRIMVHVNTAKPQDEINHIYQEQAIVLRPDLANTKSSK</sequence>
<keyword evidence="5" id="KW-1185">Reference proteome</keyword>
<keyword evidence="3" id="KW-0413">Isomerase</keyword>
<dbReference type="UniPathway" id="UPA00120">
    <property type="reaction ID" value="UER00203"/>
</dbReference>
<comment type="caution">
    <text evidence="4">The sequence shown here is derived from an EMBL/GenBank/DDBJ whole genome shotgun (WGS) entry which is preliminary data.</text>
</comment>
<feature type="binding site" evidence="2">
    <location>
        <position position="107"/>
    </location>
    <ligand>
        <name>prephenate</name>
        <dbReference type="ChEBI" id="CHEBI:29934"/>
    </ligand>
</feature>
<keyword evidence="2 3" id="KW-0028">Amino-acid biosynthesis</keyword>
<dbReference type="PROSITE" id="PS51167">
    <property type="entry name" value="CHORISMATE_MUT_1"/>
    <property type="match status" value="1"/>
</dbReference>
<dbReference type="PATRIC" id="fig|889306.3.peg.3176"/>
<dbReference type="OrthoDB" id="9802232at2"/>
<dbReference type="InterPro" id="IPR008243">
    <property type="entry name" value="Chorismate_mutase_AroH"/>
</dbReference>
<dbReference type="STRING" id="889306.KP78_31620"/>
<dbReference type="GO" id="GO:0004106">
    <property type="term" value="F:chorismate mutase activity"/>
    <property type="evidence" value="ECO:0007669"/>
    <property type="project" value="UniProtKB-UniRule"/>
</dbReference>
<dbReference type="PANTHER" id="PTHR21164:SF0">
    <property type="entry name" value="CHORISMATE MUTASE AROH"/>
    <property type="match status" value="1"/>
</dbReference>
<keyword evidence="2 3" id="KW-0057">Aromatic amino acid biosynthesis</keyword>
<dbReference type="GO" id="GO:0008652">
    <property type="term" value="P:amino acid biosynthetic process"/>
    <property type="evidence" value="ECO:0007669"/>
    <property type="project" value="UniProtKB-UniRule"/>
</dbReference>
<evidence type="ECO:0000256" key="2">
    <source>
        <dbReference type="PIRSR" id="PIRSR005965-1"/>
    </source>
</evidence>
<dbReference type="Proteomes" id="UP000031938">
    <property type="component" value="Unassembled WGS sequence"/>
</dbReference>
<gene>
    <name evidence="4" type="ORF">KP78_31620</name>
</gene>
<dbReference type="EMBL" id="JXRP01000019">
    <property type="protein sequence ID" value="KIL44198.1"/>
    <property type="molecule type" value="Genomic_DNA"/>
</dbReference>
<dbReference type="SUPFAM" id="SSF55298">
    <property type="entry name" value="YjgF-like"/>
    <property type="match status" value="1"/>
</dbReference>
<evidence type="ECO:0000313" key="4">
    <source>
        <dbReference type="EMBL" id="KIL44198.1"/>
    </source>
</evidence>
<dbReference type="RefSeq" id="WP_041090107.1">
    <property type="nucleotide sequence ID" value="NZ_JXRP01000019.1"/>
</dbReference>
<dbReference type="GO" id="GO:0046417">
    <property type="term" value="P:chorismate metabolic process"/>
    <property type="evidence" value="ECO:0007669"/>
    <property type="project" value="TreeGrafter"/>
</dbReference>
<reference evidence="4 5" key="1">
    <citation type="submission" date="2015-01" db="EMBL/GenBank/DDBJ databases">
        <title>Genome sequencing of Jeotgalibacillus soli.</title>
        <authorList>
            <person name="Goh K.M."/>
            <person name="Chan K.-G."/>
            <person name="Yaakop A.S."/>
            <person name="Ee R."/>
            <person name="Gan H.M."/>
            <person name="Chan C.S."/>
        </authorList>
    </citation>
    <scope>NUCLEOTIDE SEQUENCE [LARGE SCALE GENOMIC DNA]</scope>
    <source>
        <strain evidence="4 5">P9</strain>
    </source>
</reference>
<dbReference type="EC" id="5.4.99.5" evidence="1 3"/>
<protein>
    <recommendedName>
        <fullName evidence="1 3">chorismate mutase</fullName>
        <ecNumber evidence="1 3">5.4.99.5</ecNumber>
    </recommendedName>
</protein>
<dbReference type="NCBIfam" id="TIGR01796">
    <property type="entry name" value="CM_mono_aroH"/>
    <property type="match status" value="1"/>
</dbReference>
<evidence type="ECO:0000256" key="3">
    <source>
        <dbReference type="PROSITE-ProRule" id="PRU00514"/>
    </source>
</evidence>
<feature type="binding site" evidence="2">
    <location>
        <position position="89"/>
    </location>
    <ligand>
        <name>prephenate</name>
        <dbReference type="ChEBI" id="CHEBI:29934"/>
    </ligand>
</feature>